<protein>
    <submittedName>
        <fullName evidence="2">Uncharacterized protein</fullName>
    </submittedName>
</protein>
<dbReference type="STRING" id="1173022.Cri9333_2190"/>
<name>K9W001_9CYAN</name>
<dbReference type="Proteomes" id="UP000010472">
    <property type="component" value="Chromosome"/>
</dbReference>
<keyword evidence="1" id="KW-0472">Membrane</keyword>
<evidence type="ECO:0000256" key="1">
    <source>
        <dbReference type="SAM" id="Phobius"/>
    </source>
</evidence>
<reference evidence="2 3" key="1">
    <citation type="submission" date="2012-06" db="EMBL/GenBank/DDBJ databases">
        <title>Finished chromosome of genome of Crinalium epipsammum PCC 9333.</title>
        <authorList>
            <consortium name="US DOE Joint Genome Institute"/>
            <person name="Gugger M."/>
            <person name="Coursin T."/>
            <person name="Rippka R."/>
            <person name="Tandeau De Marsac N."/>
            <person name="Huntemann M."/>
            <person name="Wei C.-L."/>
            <person name="Han J."/>
            <person name="Detter J.C."/>
            <person name="Han C."/>
            <person name="Tapia R."/>
            <person name="Davenport K."/>
            <person name="Daligault H."/>
            <person name="Erkkila T."/>
            <person name="Gu W."/>
            <person name="Munk A.C.C."/>
            <person name="Teshima H."/>
            <person name="Xu Y."/>
            <person name="Chain P."/>
            <person name="Chen A."/>
            <person name="Krypides N."/>
            <person name="Mavromatis K."/>
            <person name="Markowitz V."/>
            <person name="Szeto E."/>
            <person name="Ivanova N."/>
            <person name="Mikhailova N."/>
            <person name="Ovchinnikova G."/>
            <person name="Pagani I."/>
            <person name="Pati A."/>
            <person name="Goodwin L."/>
            <person name="Peters L."/>
            <person name="Pitluck S."/>
            <person name="Woyke T."/>
            <person name="Kerfeld C."/>
        </authorList>
    </citation>
    <scope>NUCLEOTIDE SEQUENCE [LARGE SCALE GENOMIC DNA]</scope>
    <source>
        <strain evidence="2 3">PCC 9333</strain>
    </source>
</reference>
<keyword evidence="3" id="KW-1185">Reference proteome</keyword>
<dbReference type="KEGG" id="cep:Cri9333_2190"/>
<dbReference type="HOGENOM" id="CLU_3042518_0_0_3"/>
<sequence>MPPFFSAFHPLLDTLKNLNVWDYVKLSILSYRFGLLVYGSIILAIYMNGICQEV</sequence>
<keyword evidence="1" id="KW-0812">Transmembrane</keyword>
<feature type="transmembrane region" description="Helical" evidence="1">
    <location>
        <begin position="28"/>
        <end position="47"/>
    </location>
</feature>
<accession>K9W001</accession>
<dbReference type="AlphaFoldDB" id="K9W001"/>
<evidence type="ECO:0000313" key="2">
    <source>
        <dbReference type="EMBL" id="AFZ13062.1"/>
    </source>
</evidence>
<keyword evidence="1" id="KW-1133">Transmembrane helix</keyword>
<organism evidence="2 3">
    <name type="scientific">Crinalium epipsammum PCC 9333</name>
    <dbReference type="NCBI Taxonomy" id="1173022"/>
    <lineage>
        <taxon>Bacteria</taxon>
        <taxon>Bacillati</taxon>
        <taxon>Cyanobacteriota</taxon>
        <taxon>Cyanophyceae</taxon>
        <taxon>Gomontiellales</taxon>
        <taxon>Gomontiellaceae</taxon>
        <taxon>Crinalium</taxon>
    </lineage>
</organism>
<dbReference type="EMBL" id="CP003620">
    <property type="protein sequence ID" value="AFZ13062.1"/>
    <property type="molecule type" value="Genomic_DNA"/>
</dbReference>
<proteinExistence type="predicted"/>
<gene>
    <name evidence="2" type="ORF">Cri9333_2190</name>
</gene>
<evidence type="ECO:0000313" key="3">
    <source>
        <dbReference type="Proteomes" id="UP000010472"/>
    </source>
</evidence>
<dbReference type="RefSeq" id="WP_015203178.1">
    <property type="nucleotide sequence ID" value="NC_019753.1"/>
</dbReference>